<dbReference type="RefSeq" id="WP_147145362.1">
    <property type="nucleotide sequence ID" value="NZ_BKAJ01000004.1"/>
</dbReference>
<dbReference type="InterPro" id="IPR022791">
    <property type="entry name" value="L-PG_synthase/AglD"/>
</dbReference>
<evidence type="ECO:0000313" key="7">
    <source>
        <dbReference type="EMBL" id="GEP53092.1"/>
    </source>
</evidence>
<dbReference type="AlphaFoldDB" id="A0A512N283"/>
<keyword evidence="8" id="KW-1185">Reference proteome</keyword>
<organism evidence="7 8">
    <name type="scientific">Reyranella soli</name>
    <dbReference type="NCBI Taxonomy" id="1230389"/>
    <lineage>
        <taxon>Bacteria</taxon>
        <taxon>Pseudomonadati</taxon>
        <taxon>Pseudomonadota</taxon>
        <taxon>Alphaproteobacteria</taxon>
        <taxon>Hyphomicrobiales</taxon>
        <taxon>Reyranellaceae</taxon>
        <taxon>Reyranella</taxon>
    </lineage>
</organism>
<keyword evidence="2" id="KW-1003">Cell membrane</keyword>
<feature type="transmembrane region" description="Helical" evidence="6">
    <location>
        <begin position="204"/>
        <end position="225"/>
    </location>
</feature>
<evidence type="ECO:0000256" key="5">
    <source>
        <dbReference type="ARBA" id="ARBA00023136"/>
    </source>
</evidence>
<evidence type="ECO:0000256" key="4">
    <source>
        <dbReference type="ARBA" id="ARBA00022989"/>
    </source>
</evidence>
<protein>
    <submittedName>
        <fullName evidence="7">Uncharacterized protein</fullName>
    </submittedName>
</protein>
<keyword evidence="4 6" id="KW-1133">Transmembrane helix</keyword>
<dbReference type="PANTHER" id="PTHR40277">
    <property type="entry name" value="BLL5419 PROTEIN"/>
    <property type="match status" value="1"/>
</dbReference>
<dbReference type="OrthoDB" id="9788795at2"/>
<feature type="transmembrane region" description="Helical" evidence="6">
    <location>
        <begin position="7"/>
        <end position="30"/>
    </location>
</feature>
<evidence type="ECO:0000256" key="6">
    <source>
        <dbReference type="SAM" id="Phobius"/>
    </source>
</evidence>
<feature type="transmembrane region" description="Helical" evidence="6">
    <location>
        <begin position="125"/>
        <end position="144"/>
    </location>
</feature>
<evidence type="ECO:0000313" key="8">
    <source>
        <dbReference type="Proteomes" id="UP000321058"/>
    </source>
</evidence>
<sequence>MTIRRAAVVVLRAVVTVGLLAFVLYIAGAAQVFDRLADAKPALLVATAIVSVAQTLSLVWRWQIMTRLLSGVTVEFGKLTLGMGRSLLFSVPLPSTVGGDVLRVAVLTPQLGLAMAARSVVCDRILGLASLIVLVAVLLPFFALRIDSGIAFGAAAATCAAGLVTFAGLVVAPQLLTKAPLIGGYAATVGTDLRTVLTAGQTGAFCVALAVVNHLMSVPVAYLLAQAFDAPVGFLACLLIIPPTLLVATLPISLGGWGVREGALAAGFALVGGSVGGAVAVSVVMGLLGPLTGAVFELVVPLAQRFSALARRRA</sequence>
<feature type="transmembrane region" description="Helical" evidence="6">
    <location>
        <begin position="231"/>
        <end position="252"/>
    </location>
</feature>
<dbReference type="GO" id="GO:0005886">
    <property type="term" value="C:plasma membrane"/>
    <property type="evidence" value="ECO:0007669"/>
    <property type="project" value="UniProtKB-SubCell"/>
</dbReference>
<dbReference type="PANTHER" id="PTHR40277:SF1">
    <property type="entry name" value="BLL5419 PROTEIN"/>
    <property type="match status" value="1"/>
</dbReference>
<feature type="transmembrane region" description="Helical" evidence="6">
    <location>
        <begin position="264"/>
        <end position="288"/>
    </location>
</feature>
<accession>A0A512N283</accession>
<evidence type="ECO:0000256" key="1">
    <source>
        <dbReference type="ARBA" id="ARBA00004651"/>
    </source>
</evidence>
<keyword evidence="5 6" id="KW-0472">Membrane</keyword>
<feature type="transmembrane region" description="Helical" evidence="6">
    <location>
        <begin position="150"/>
        <end position="172"/>
    </location>
</feature>
<comment type="caution">
    <text evidence="7">The sequence shown here is derived from an EMBL/GenBank/DDBJ whole genome shotgun (WGS) entry which is preliminary data.</text>
</comment>
<keyword evidence="3 6" id="KW-0812">Transmembrane</keyword>
<gene>
    <name evidence="7" type="ORF">RSO01_02580</name>
</gene>
<comment type="subcellular location">
    <subcellularLocation>
        <location evidence="1">Cell membrane</location>
        <topology evidence="1">Multi-pass membrane protein</topology>
    </subcellularLocation>
</comment>
<name>A0A512N283_9HYPH</name>
<feature type="transmembrane region" description="Helical" evidence="6">
    <location>
        <begin position="42"/>
        <end position="60"/>
    </location>
</feature>
<reference evidence="7 8" key="1">
    <citation type="submission" date="2019-07" db="EMBL/GenBank/DDBJ databases">
        <title>Whole genome shotgun sequence of Reyranella soli NBRC 108950.</title>
        <authorList>
            <person name="Hosoyama A."/>
            <person name="Uohara A."/>
            <person name="Ohji S."/>
            <person name="Ichikawa N."/>
        </authorList>
    </citation>
    <scope>NUCLEOTIDE SEQUENCE [LARGE SCALE GENOMIC DNA]</scope>
    <source>
        <strain evidence="7 8">NBRC 108950</strain>
    </source>
</reference>
<proteinExistence type="predicted"/>
<dbReference type="Pfam" id="PF03706">
    <property type="entry name" value="LPG_synthase_TM"/>
    <property type="match status" value="1"/>
</dbReference>
<dbReference type="Proteomes" id="UP000321058">
    <property type="component" value="Unassembled WGS sequence"/>
</dbReference>
<dbReference type="EMBL" id="BKAJ01000004">
    <property type="protein sequence ID" value="GEP53092.1"/>
    <property type="molecule type" value="Genomic_DNA"/>
</dbReference>
<evidence type="ECO:0000256" key="2">
    <source>
        <dbReference type="ARBA" id="ARBA00022475"/>
    </source>
</evidence>
<evidence type="ECO:0000256" key="3">
    <source>
        <dbReference type="ARBA" id="ARBA00022692"/>
    </source>
</evidence>